<name>A0A175YHK6_DAUCS</name>
<dbReference type="STRING" id="79200.A0A175YHK6"/>
<sequence length="556" mass="60698">MIYRFKDLKSATRNFSESSKIGEGGSGDVYKGIIKNGDVVAVKKLSIVAGKGKPDFKSELKLISIVNHRNIIRLLGYAVRGSELLLVCEYMANRSLDKFLYGEFPNTKHRVSFNIHCQPFDMWIFGCKGNSGFSARSTAEEVTQGIDGAGLTAIVTGASNGIGTETTRVLALRGVHVVMAVRNVASGTRVKEEILKEIPRGRLTVMEIDLNSLASVRKFAREYIASGLPLNILINNAGVMAPPFTLSKDNIEQQFAVNHLGASNGIGTETTRVLALRGVHVVMAVRNVASGTRVKEEILKEIPRGRLTVMEIDLNSLASVRKFAREYIASGLPLNILINNAGVMAPPFTLSKDNIEQQFAVNHLGPFLLTNLLLETMKSTARKTQKEGRIVNVSSALHQNGYKEGIRFEKINDKASYNGNAAYGQSKLCNLLHTNELARRFKTYNPSESSVIFTKREGVNITANSLHPGIIATNLTNNLGLTGWVLNTFGKYLLKNVPQGAATTCYVALHPQVKGQSGEYFMDSNKAEANATSSLAKDPVLASKLWDFSLTMTNGK</sequence>
<proteinExistence type="predicted"/>
<dbReference type="Gene3D" id="3.40.50.720">
    <property type="entry name" value="NAD(P)-binding Rossmann-like Domain"/>
    <property type="match status" value="2"/>
</dbReference>
<dbReference type="PROSITE" id="PS50011">
    <property type="entry name" value="PROTEIN_KINASE_DOM"/>
    <property type="match status" value="1"/>
</dbReference>
<keyword evidence="1" id="KW-0547">Nucleotide-binding</keyword>
<accession>A0A175YHK6</accession>
<dbReference type="PRINTS" id="PR00081">
    <property type="entry name" value="GDHRDH"/>
</dbReference>
<evidence type="ECO:0000313" key="3">
    <source>
        <dbReference type="EMBL" id="KZM82312.1"/>
    </source>
</evidence>
<feature type="binding site" evidence="1">
    <location>
        <position position="51"/>
    </location>
    <ligand>
        <name>ATP</name>
        <dbReference type="ChEBI" id="CHEBI:30616"/>
    </ligand>
</feature>
<dbReference type="PANTHER" id="PTHR48476:SF1">
    <property type="entry name" value="SHORT-CHAIN DEHYDROGENASE TIC 32, CHLOROPLASTIC-LIKE"/>
    <property type="match status" value="1"/>
</dbReference>
<dbReference type="InterPro" id="IPR055280">
    <property type="entry name" value="TIC32"/>
</dbReference>
<dbReference type="CDD" id="cd05327">
    <property type="entry name" value="retinol-DH_like_SDR_c_like"/>
    <property type="match status" value="1"/>
</dbReference>
<organism evidence="3">
    <name type="scientific">Daucus carota subsp. sativus</name>
    <name type="common">Carrot</name>
    <dbReference type="NCBI Taxonomy" id="79200"/>
    <lineage>
        <taxon>Eukaryota</taxon>
        <taxon>Viridiplantae</taxon>
        <taxon>Streptophyta</taxon>
        <taxon>Embryophyta</taxon>
        <taxon>Tracheophyta</taxon>
        <taxon>Spermatophyta</taxon>
        <taxon>Magnoliopsida</taxon>
        <taxon>eudicotyledons</taxon>
        <taxon>Gunneridae</taxon>
        <taxon>Pentapetalae</taxon>
        <taxon>asterids</taxon>
        <taxon>campanulids</taxon>
        <taxon>Apiales</taxon>
        <taxon>Apiaceae</taxon>
        <taxon>Apioideae</taxon>
        <taxon>Scandiceae</taxon>
        <taxon>Daucinae</taxon>
        <taxon>Daucus</taxon>
        <taxon>Daucus sect. Daucus</taxon>
    </lineage>
</organism>
<dbReference type="AlphaFoldDB" id="A0A175YHK6"/>
<dbReference type="Gene3D" id="3.30.200.20">
    <property type="entry name" value="Phosphorylase Kinase, domain 1"/>
    <property type="match status" value="1"/>
</dbReference>
<gene>
    <name evidence="3" type="ORF">DCAR_029810</name>
</gene>
<dbReference type="SUPFAM" id="SSF51735">
    <property type="entry name" value="NAD(P)-binding Rossmann-fold domains"/>
    <property type="match status" value="2"/>
</dbReference>
<dbReference type="PANTHER" id="PTHR48476">
    <property type="entry name" value="SHORT-CHAIN DEHYDROGENASE TIC 32, CHLOROPLASTIC-LIKE"/>
    <property type="match status" value="1"/>
</dbReference>
<dbReference type="InterPro" id="IPR017441">
    <property type="entry name" value="Protein_kinase_ATP_BS"/>
</dbReference>
<dbReference type="SUPFAM" id="SSF56112">
    <property type="entry name" value="Protein kinase-like (PK-like)"/>
    <property type="match status" value="1"/>
</dbReference>
<dbReference type="Gramene" id="KZM82312">
    <property type="protein sequence ID" value="KZM82312"/>
    <property type="gene ID" value="DCAR_029810"/>
</dbReference>
<evidence type="ECO:0000256" key="1">
    <source>
        <dbReference type="PROSITE-ProRule" id="PRU10141"/>
    </source>
</evidence>
<evidence type="ECO:0000259" key="2">
    <source>
        <dbReference type="PROSITE" id="PS50011"/>
    </source>
</evidence>
<dbReference type="InterPro" id="IPR036291">
    <property type="entry name" value="NAD(P)-bd_dom_sf"/>
</dbReference>
<protein>
    <recommendedName>
        <fullName evidence="2">Protein kinase domain-containing protein</fullName>
    </recommendedName>
</protein>
<dbReference type="Pfam" id="PF00106">
    <property type="entry name" value="adh_short"/>
    <property type="match status" value="1"/>
</dbReference>
<reference evidence="3" key="1">
    <citation type="journal article" date="2016" name="Nat. Genet.">
        <title>A high-quality carrot genome assembly provides new insights into carotenoid accumulation and asterid genome evolution.</title>
        <authorList>
            <person name="Iorizzo M."/>
            <person name="Ellison S."/>
            <person name="Senalik D."/>
            <person name="Zeng P."/>
            <person name="Satapoomin P."/>
            <person name="Huang J."/>
            <person name="Bowman M."/>
            <person name="Iovene M."/>
            <person name="Sanseverino W."/>
            <person name="Cavagnaro P."/>
            <person name="Yildiz M."/>
            <person name="Macko-Podgorni A."/>
            <person name="Moranska E."/>
            <person name="Grzebelus E."/>
            <person name="Grzebelus D."/>
            <person name="Ashrafi H."/>
            <person name="Zheng Z."/>
            <person name="Cheng S."/>
            <person name="Spooner D."/>
            <person name="Van Deynze A."/>
            <person name="Simon P."/>
        </authorList>
    </citation>
    <scope>NUCLEOTIDE SEQUENCE [LARGE SCALE GENOMIC DNA]</scope>
    <source>
        <tissue evidence="3">Leaf</tissue>
    </source>
</reference>
<dbReference type="GO" id="GO:0004672">
    <property type="term" value="F:protein kinase activity"/>
    <property type="evidence" value="ECO:0007669"/>
    <property type="project" value="InterPro"/>
</dbReference>
<dbReference type="InterPro" id="IPR002347">
    <property type="entry name" value="SDR_fam"/>
</dbReference>
<dbReference type="GO" id="GO:0005524">
    <property type="term" value="F:ATP binding"/>
    <property type="evidence" value="ECO:0007669"/>
    <property type="project" value="UniProtKB-UniRule"/>
</dbReference>
<keyword evidence="1" id="KW-0067">ATP-binding</keyword>
<feature type="domain" description="Protein kinase" evidence="2">
    <location>
        <begin position="15"/>
        <end position="368"/>
    </location>
</feature>
<dbReference type="OMA" id="ETHIEGR"/>
<dbReference type="InterPro" id="IPR011009">
    <property type="entry name" value="Kinase-like_dom_sf"/>
</dbReference>
<dbReference type="Pfam" id="PF00069">
    <property type="entry name" value="Pkinase"/>
    <property type="match status" value="1"/>
</dbReference>
<dbReference type="PROSITE" id="PS00107">
    <property type="entry name" value="PROTEIN_KINASE_ATP"/>
    <property type="match status" value="1"/>
</dbReference>
<comment type="caution">
    <text evidence="3">The sequence shown here is derived from an EMBL/GenBank/DDBJ whole genome shotgun (WGS) entry which is preliminary data.</text>
</comment>
<dbReference type="InterPro" id="IPR000719">
    <property type="entry name" value="Prot_kinase_dom"/>
</dbReference>
<dbReference type="EMBL" id="LNRQ01000009">
    <property type="protein sequence ID" value="KZM82312.1"/>
    <property type="molecule type" value="Genomic_DNA"/>
</dbReference>